<dbReference type="PROSITE" id="PS51278">
    <property type="entry name" value="GATASE_TYPE_2"/>
    <property type="match status" value="1"/>
</dbReference>
<dbReference type="NCBIfam" id="TIGR01536">
    <property type="entry name" value="asn_synth_AEB"/>
    <property type="match status" value="1"/>
</dbReference>
<dbReference type="InterPro" id="IPR051786">
    <property type="entry name" value="ASN_synthetase/amidase"/>
</dbReference>
<comment type="catalytic activity">
    <reaction evidence="7">
        <text>L-aspartate + L-glutamine + ATP + H2O = L-asparagine + L-glutamate + AMP + diphosphate + H(+)</text>
        <dbReference type="Rhea" id="RHEA:12228"/>
        <dbReference type="ChEBI" id="CHEBI:15377"/>
        <dbReference type="ChEBI" id="CHEBI:15378"/>
        <dbReference type="ChEBI" id="CHEBI:29985"/>
        <dbReference type="ChEBI" id="CHEBI:29991"/>
        <dbReference type="ChEBI" id="CHEBI:30616"/>
        <dbReference type="ChEBI" id="CHEBI:33019"/>
        <dbReference type="ChEBI" id="CHEBI:58048"/>
        <dbReference type="ChEBI" id="CHEBI:58359"/>
        <dbReference type="ChEBI" id="CHEBI:456215"/>
        <dbReference type="EC" id="6.3.5.4"/>
    </reaction>
</comment>
<evidence type="ECO:0000256" key="6">
    <source>
        <dbReference type="ARBA" id="ARBA00022962"/>
    </source>
</evidence>
<dbReference type="CDD" id="cd00712">
    <property type="entry name" value="AsnB"/>
    <property type="match status" value="1"/>
</dbReference>
<dbReference type="SUPFAM" id="SSF56235">
    <property type="entry name" value="N-terminal nucleophile aminohydrolases (Ntn hydrolases)"/>
    <property type="match status" value="1"/>
</dbReference>
<evidence type="ECO:0000259" key="8">
    <source>
        <dbReference type="PROSITE" id="PS51278"/>
    </source>
</evidence>
<comment type="caution">
    <text evidence="9">The sequence shown here is derived from an EMBL/GenBank/DDBJ whole genome shotgun (WGS) entry which is preliminary data.</text>
</comment>
<gene>
    <name evidence="9" type="ORF">RQX22_02155</name>
</gene>
<dbReference type="InterPro" id="IPR017539">
    <property type="entry name" value="XrtA_amidotfase"/>
</dbReference>
<reference evidence="9 10" key="1">
    <citation type="submission" date="2023-05" db="EMBL/GenBank/DDBJ databases">
        <authorList>
            <person name="Guo Y."/>
        </authorList>
    </citation>
    <scope>NUCLEOTIDE SEQUENCE [LARGE SCALE GENOMIC DNA]</scope>
    <source>
        <strain evidence="9 10">GR2756</strain>
    </source>
</reference>
<protein>
    <recommendedName>
        <fullName evidence="3">asparagine synthase (glutamine-hydrolyzing)</fullName>
        <ecNumber evidence="3">6.3.5.4</ecNumber>
    </recommendedName>
</protein>
<dbReference type="Gene3D" id="3.60.20.10">
    <property type="entry name" value="Glutamine Phosphoribosylpyrophosphate, subunit 1, domain 1"/>
    <property type="match status" value="1"/>
</dbReference>
<keyword evidence="10" id="KW-1185">Reference proteome</keyword>
<dbReference type="SUPFAM" id="SSF52402">
    <property type="entry name" value="Adenine nucleotide alpha hydrolases-like"/>
    <property type="match status" value="1"/>
</dbReference>
<keyword evidence="5" id="KW-0067">ATP-binding</keyword>
<proteinExistence type="inferred from homology"/>
<dbReference type="Proteomes" id="UP001259572">
    <property type="component" value="Unassembled WGS sequence"/>
</dbReference>
<dbReference type="PANTHER" id="PTHR43284">
    <property type="entry name" value="ASPARAGINE SYNTHETASE (GLUTAMINE-HYDROLYZING)"/>
    <property type="match status" value="1"/>
</dbReference>
<dbReference type="RefSeq" id="WP_315723203.1">
    <property type="nucleotide sequence ID" value="NZ_JAVUPU010000001.1"/>
</dbReference>
<evidence type="ECO:0000256" key="7">
    <source>
        <dbReference type="ARBA" id="ARBA00048741"/>
    </source>
</evidence>
<dbReference type="Pfam" id="PF00733">
    <property type="entry name" value="Asn_synthase"/>
    <property type="match status" value="1"/>
</dbReference>
<dbReference type="Gene3D" id="3.40.50.620">
    <property type="entry name" value="HUPs"/>
    <property type="match status" value="1"/>
</dbReference>
<dbReference type="CDD" id="cd01991">
    <property type="entry name" value="Asn_synthase_B_C"/>
    <property type="match status" value="1"/>
</dbReference>
<dbReference type="PANTHER" id="PTHR43284:SF1">
    <property type="entry name" value="ASPARAGINE SYNTHETASE"/>
    <property type="match status" value="1"/>
</dbReference>
<dbReference type="EC" id="6.3.5.4" evidence="3"/>
<dbReference type="Pfam" id="PF13537">
    <property type="entry name" value="GATase_7"/>
    <property type="match status" value="1"/>
</dbReference>
<sequence length="641" mass="70443">MCGIAGIFHPDIPKPVSPSRVKAMADMLAHRGPDGAGVWTAPGVGLGHRRLSIIDLAGGAQPMLTADRKLAVTYNGEIYNFRELRSELSALGHAFRSDSDTEVILAGWRQWGPDCLRRFNGMFAFALYDADADLIFLARDRLGVKPLFLAEVSDGALIFASELKALLAHPLLRRSPDPQAIEDYLAFGYVPDTRSILAGVGKLAAGHYLMVRRGRPVPTPVKYWDVDFTNPSRAGARQLEEELVEHLREGVRSRMVADVPLGAFLSGGVDSSGVVALMAEASRSAVETCSIGFQEGDHDETAFARIVAERFATNHRTRIVAADDFELIDTLVDAFDEPFADASALATYRVAELAREKVKVALSGDGADECFAGYRRHRLFSAEERIRSLLPGPARRAVGALGDVYPKLDWAPQYLRARTTLQAIGRSSEEAYADAVSATRRDVRAEIYTPHFERALQGHRAEDIYVAAMREAPAQDALSRAQYADLKIWLPGDILTKVDRTSMAVGLEAREPLLDHRLVEFAAKVPARMRLRGGSGKWLMKRALGRYLPDEILHRRKMGFVTPISAWFRGALAAEGEAVARGSALAELGWFDRSAIARLAAEHRSGKGEHGRLLWQLLMLERSLQRLFGFGASSAYRASAK</sequence>
<dbReference type="InterPro" id="IPR033738">
    <property type="entry name" value="AsnB_N"/>
</dbReference>
<dbReference type="InterPro" id="IPR006426">
    <property type="entry name" value="Asn_synth_AEB"/>
</dbReference>
<dbReference type="InterPro" id="IPR017932">
    <property type="entry name" value="GATase_2_dom"/>
</dbReference>
<name>A0ABU3Q3A6_9SPHN</name>
<evidence type="ECO:0000256" key="1">
    <source>
        <dbReference type="ARBA" id="ARBA00005187"/>
    </source>
</evidence>
<keyword evidence="6" id="KW-0315">Glutamine amidotransferase</keyword>
<evidence type="ECO:0000313" key="10">
    <source>
        <dbReference type="Proteomes" id="UP001259572"/>
    </source>
</evidence>
<evidence type="ECO:0000256" key="5">
    <source>
        <dbReference type="ARBA" id="ARBA00022840"/>
    </source>
</evidence>
<accession>A0ABU3Q3A6</accession>
<evidence type="ECO:0000313" key="9">
    <source>
        <dbReference type="EMBL" id="MDT9597752.1"/>
    </source>
</evidence>
<dbReference type="PIRSF" id="PIRSF001589">
    <property type="entry name" value="Asn_synthetase_glu-h"/>
    <property type="match status" value="1"/>
</dbReference>
<feature type="domain" description="Glutamine amidotransferase type-2" evidence="8">
    <location>
        <begin position="2"/>
        <end position="214"/>
    </location>
</feature>
<dbReference type="InterPro" id="IPR029055">
    <property type="entry name" value="Ntn_hydrolases_N"/>
</dbReference>
<evidence type="ECO:0000256" key="2">
    <source>
        <dbReference type="ARBA" id="ARBA00005752"/>
    </source>
</evidence>
<evidence type="ECO:0000256" key="4">
    <source>
        <dbReference type="ARBA" id="ARBA00022741"/>
    </source>
</evidence>
<dbReference type="NCBIfam" id="TIGR03108">
    <property type="entry name" value="eps_aminotran_1"/>
    <property type="match status" value="1"/>
</dbReference>
<dbReference type="InterPro" id="IPR001962">
    <property type="entry name" value="Asn_synthase"/>
</dbReference>
<keyword evidence="4" id="KW-0547">Nucleotide-binding</keyword>
<evidence type="ECO:0000256" key="3">
    <source>
        <dbReference type="ARBA" id="ARBA00012737"/>
    </source>
</evidence>
<dbReference type="EMBL" id="JAVUPU010000001">
    <property type="protein sequence ID" value="MDT9597752.1"/>
    <property type="molecule type" value="Genomic_DNA"/>
</dbReference>
<comment type="similarity">
    <text evidence="2">Belongs to the asparagine synthetase family.</text>
</comment>
<comment type="pathway">
    <text evidence="1">Amino-acid biosynthesis; L-asparagine biosynthesis; L-asparagine from L-aspartate (L-Gln route): step 1/1.</text>
</comment>
<dbReference type="InterPro" id="IPR014729">
    <property type="entry name" value="Rossmann-like_a/b/a_fold"/>
</dbReference>
<organism evidence="9 10">
    <name type="scientific">Sphingosinicella rhizophila</name>
    <dbReference type="NCBI Taxonomy" id="3050082"/>
    <lineage>
        <taxon>Bacteria</taxon>
        <taxon>Pseudomonadati</taxon>
        <taxon>Pseudomonadota</taxon>
        <taxon>Alphaproteobacteria</taxon>
        <taxon>Sphingomonadales</taxon>
        <taxon>Sphingosinicellaceae</taxon>
        <taxon>Sphingosinicella</taxon>
    </lineage>
</organism>